<dbReference type="AlphaFoldDB" id="A0A1F8GJD5"/>
<protein>
    <recommendedName>
        <fullName evidence="4">3D domain-containing protein</fullName>
    </recommendedName>
</protein>
<evidence type="ECO:0000256" key="1">
    <source>
        <dbReference type="SAM" id="SignalP"/>
    </source>
</evidence>
<evidence type="ECO:0000313" key="3">
    <source>
        <dbReference type="Proteomes" id="UP000178256"/>
    </source>
</evidence>
<dbReference type="CDD" id="cd22784">
    <property type="entry name" value="DPBB_MltA_YuiC-like"/>
    <property type="match status" value="1"/>
</dbReference>
<accession>A0A1F8GJD5</accession>
<organism evidence="2 3">
    <name type="scientific">Candidatus Yanofskybacteria bacterium RIFCSPLOWO2_01_FULL_44_22</name>
    <dbReference type="NCBI Taxonomy" id="1802697"/>
    <lineage>
        <taxon>Bacteria</taxon>
        <taxon>Candidatus Yanofskyibacteriota</taxon>
    </lineage>
</organism>
<dbReference type="Proteomes" id="UP000178256">
    <property type="component" value="Unassembled WGS sequence"/>
</dbReference>
<sequence length="186" mass="20338">MVKITQLISIGAVVLLCQLIPQAPAQAGFFSWASNPNDGGGLLNGLLDLGEFSMNGIYNSDQLLVLGDIVADKKEPAPELKVVKTHTVRATGYSSTPDQTDSTPFITASGAYVRDGIIAANFYVNGRRVPFGTLVRIPEIYGDKVFVVEDRMNARYTNNIDIWFPERNLAKTFGSKRVVIEIVQES</sequence>
<evidence type="ECO:0008006" key="4">
    <source>
        <dbReference type="Google" id="ProtNLM"/>
    </source>
</evidence>
<comment type="caution">
    <text evidence="2">The sequence shown here is derived from an EMBL/GenBank/DDBJ whole genome shotgun (WGS) entry which is preliminary data.</text>
</comment>
<feature type="chain" id="PRO_5009535624" description="3D domain-containing protein" evidence="1">
    <location>
        <begin position="28"/>
        <end position="186"/>
    </location>
</feature>
<name>A0A1F8GJD5_9BACT</name>
<dbReference type="EMBL" id="MGKL01000019">
    <property type="protein sequence ID" value="OGN25443.1"/>
    <property type="molecule type" value="Genomic_DNA"/>
</dbReference>
<keyword evidence="1" id="KW-0732">Signal</keyword>
<evidence type="ECO:0000313" key="2">
    <source>
        <dbReference type="EMBL" id="OGN25443.1"/>
    </source>
</evidence>
<reference evidence="2 3" key="1">
    <citation type="journal article" date="2016" name="Nat. Commun.">
        <title>Thousands of microbial genomes shed light on interconnected biogeochemical processes in an aquifer system.</title>
        <authorList>
            <person name="Anantharaman K."/>
            <person name="Brown C.T."/>
            <person name="Hug L.A."/>
            <person name="Sharon I."/>
            <person name="Castelle C.J."/>
            <person name="Probst A.J."/>
            <person name="Thomas B.C."/>
            <person name="Singh A."/>
            <person name="Wilkins M.J."/>
            <person name="Karaoz U."/>
            <person name="Brodie E.L."/>
            <person name="Williams K.H."/>
            <person name="Hubbard S.S."/>
            <person name="Banfield J.F."/>
        </authorList>
    </citation>
    <scope>NUCLEOTIDE SEQUENCE [LARGE SCALE GENOMIC DNA]</scope>
</reference>
<proteinExistence type="predicted"/>
<gene>
    <name evidence="2" type="ORF">A2925_00240</name>
</gene>
<feature type="signal peptide" evidence="1">
    <location>
        <begin position="1"/>
        <end position="27"/>
    </location>
</feature>